<dbReference type="InterPro" id="IPR050302">
    <property type="entry name" value="Rab_GAP_TBC_domain"/>
</dbReference>
<dbReference type="Gene3D" id="1.10.472.80">
    <property type="entry name" value="Ypt/Rab-GAP domain of gyp1p, domain 3"/>
    <property type="match status" value="1"/>
</dbReference>
<evidence type="ECO:0000259" key="3">
    <source>
        <dbReference type="PROSITE" id="PS50086"/>
    </source>
</evidence>
<dbReference type="FunFam" id="1.10.8.270:FF:000015">
    <property type="entry name" value="GTPase activating protein (Gyp2)"/>
    <property type="match status" value="1"/>
</dbReference>
<dbReference type="Proteomes" id="UP000238350">
    <property type="component" value="Unassembled WGS sequence"/>
</dbReference>
<dbReference type="InterPro" id="IPR011992">
    <property type="entry name" value="EF-hand-dom_pair"/>
</dbReference>
<evidence type="ECO:0000256" key="1">
    <source>
        <dbReference type="ARBA" id="ARBA00022468"/>
    </source>
</evidence>
<dbReference type="InterPro" id="IPR004182">
    <property type="entry name" value="GRAM"/>
</dbReference>
<reference evidence="4 5" key="1">
    <citation type="submission" date="2017-04" db="EMBL/GenBank/DDBJ databases">
        <title>Genome sequencing of [Candida] sorbophila.</title>
        <authorList>
            <person name="Ahn J.O."/>
        </authorList>
    </citation>
    <scope>NUCLEOTIDE SEQUENCE [LARGE SCALE GENOMIC DNA]</scope>
    <source>
        <strain evidence="4 5">DS02</strain>
    </source>
</reference>
<dbReference type="AlphaFoldDB" id="A0A2T0FCY3"/>
<dbReference type="SUPFAM" id="SSF47473">
    <property type="entry name" value="EF-hand"/>
    <property type="match status" value="1"/>
</dbReference>
<dbReference type="PANTHER" id="PTHR47219">
    <property type="entry name" value="RAB GTPASE-ACTIVATING PROTEIN 1-LIKE"/>
    <property type="match status" value="1"/>
</dbReference>
<dbReference type="InterPro" id="IPR035969">
    <property type="entry name" value="Rab-GAP_TBC_sf"/>
</dbReference>
<feature type="region of interest" description="Disordered" evidence="2">
    <location>
        <begin position="179"/>
        <end position="202"/>
    </location>
</feature>
<dbReference type="Pfam" id="PF02893">
    <property type="entry name" value="GRAM"/>
    <property type="match status" value="1"/>
</dbReference>
<protein>
    <submittedName>
        <fullName evidence="4">GTPase-activating protein GYP2</fullName>
    </submittedName>
</protein>
<dbReference type="PROSITE" id="PS50086">
    <property type="entry name" value="TBC_RABGAP"/>
    <property type="match status" value="1"/>
</dbReference>
<dbReference type="PANTHER" id="PTHR47219:SF20">
    <property type="entry name" value="TBC1 DOMAIN FAMILY MEMBER 2B"/>
    <property type="match status" value="1"/>
</dbReference>
<evidence type="ECO:0000313" key="4">
    <source>
        <dbReference type="EMBL" id="PRT52827.1"/>
    </source>
</evidence>
<dbReference type="SMART" id="SM00164">
    <property type="entry name" value="TBC"/>
    <property type="match status" value="1"/>
</dbReference>
<feature type="domain" description="Rab-GAP TBC" evidence="3">
    <location>
        <begin position="241"/>
        <end position="429"/>
    </location>
</feature>
<dbReference type="SUPFAM" id="SSF47923">
    <property type="entry name" value="Ypt/Rab-GAP domain of gyp1p"/>
    <property type="match status" value="2"/>
</dbReference>
<dbReference type="GO" id="GO:0030427">
    <property type="term" value="C:site of polarized growth"/>
    <property type="evidence" value="ECO:0007669"/>
    <property type="project" value="UniProtKB-ARBA"/>
</dbReference>
<sequence>MSLFANLRARAVQLFDNSDTGGIYSREQTKDELFRAKYKLPEPETPMQTVPVQLVAIESGGPMTGPTFEGDLTLSESFLLFECHKNARACCFALPLVVVRRVERLPSRNYLFALQIELYPGHAIIVNFNGLISGCEEFCAMFKQNLRTNLPLAKQARKFSTTFYSEYMVDFLEWKRTTPNDEASKPQPPEGGLGRTFGFPGDAKKLRDRAKVRLWAEYFQSHGRNITLICQPGFYKLIRVGLPNRLRGEIWEECSGAVYHRLRSPNFYESMLLEYTGQASLAIEEIEKDLNRSLPEYQGYQSPEGIDKLRRVLTAYSWKNPEVGYCQAMNIVAAALLIYQTEEQAFWTLNILCNNMLPGYYSRTMYGTLLDQKVLEKLMERTMPMLYVHMQKREVPLSVVSLPWFLSLFINAMPLVYAFRIMDIFFLEGSRVLFQVALAIFKVNGEVILAAEDNTKIVEVLRNYFDTLDQPCGFPARPGKPPVTKFQELMVIAFREFSVITDKMIRGYRAKNESQILTEIETFAKRTQLRNLPKTSHLTVDQTSLIYDKFYASVQEQRPGLGGHTQNLSFSQFLTFLSGICLSMQPKYISRKELERNDFIRRLFKNWDHKSRDELSLADVVAGVDGLYSGNLMDAMNCFFELFAKENNVIDENGILAMSEAMLLFMRPFSQQDGLLDRKSQLELNKVTIEDPDRMAAAQDEIRQQQSVRYLSAVSGFIQRAAAQAKLDGETVNVTHHMDLIDFNEESDTEEKPETRPAGLSLPSFRMVVLADETLEDFFSETLRALMDLAGGASYRSPVLALRSVVDGLISDGYRMAGEVRRRIDELDKSMDGLDLDTNVTSSDRSLLED</sequence>
<evidence type="ECO:0000313" key="5">
    <source>
        <dbReference type="Proteomes" id="UP000238350"/>
    </source>
</evidence>
<comment type="caution">
    <text evidence="4">The sequence shown here is derived from an EMBL/GenBank/DDBJ whole genome shotgun (WGS) entry which is preliminary data.</text>
</comment>
<dbReference type="OrthoDB" id="17687at2759"/>
<dbReference type="RefSeq" id="XP_024662773.1">
    <property type="nucleotide sequence ID" value="XM_024807005.1"/>
</dbReference>
<dbReference type="Gene3D" id="1.10.8.270">
    <property type="entry name" value="putative rabgap domain of human tbc1 domain family member 14 like domains"/>
    <property type="match status" value="1"/>
</dbReference>
<evidence type="ECO:0000256" key="2">
    <source>
        <dbReference type="SAM" id="MobiDB-lite"/>
    </source>
</evidence>
<dbReference type="Pfam" id="PF00566">
    <property type="entry name" value="RabGAP-TBC"/>
    <property type="match status" value="1"/>
</dbReference>
<organism evidence="4 5">
    <name type="scientific">Wickerhamiella sorbophila</name>
    <dbReference type="NCBI Taxonomy" id="45607"/>
    <lineage>
        <taxon>Eukaryota</taxon>
        <taxon>Fungi</taxon>
        <taxon>Dikarya</taxon>
        <taxon>Ascomycota</taxon>
        <taxon>Saccharomycotina</taxon>
        <taxon>Dipodascomycetes</taxon>
        <taxon>Dipodascales</taxon>
        <taxon>Trichomonascaceae</taxon>
        <taxon>Wickerhamiella</taxon>
    </lineage>
</organism>
<dbReference type="GO" id="GO:0005096">
    <property type="term" value="F:GTPase activator activity"/>
    <property type="evidence" value="ECO:0007669"/>
    <property type="project" value="UniProtKB-KW"/>
</dbReference>
<dbReference type="InterPro" id="IPR000195">
    <property type="entry name" value="Rab-GAP-TBC_dom"/>
</dbReference>
<dbReference type="EMBL" id="NDIQ01000001">
    <property type="protein sequence ID" value="PRT52827.1"/>
    <property type="molecule type" value="Genomic_DNA"/>
</dbReference>
<gene>
    <name evidence="4" type="ORF">B9G98_00447</name>
</gene>
<dbReference type="Gene3D" id="1.10.238.10">
    <property type="entry name" value="EF-hand"/>
    <property type="match status" value="1"/>
</dbReference>
<dbReference type="GeneID" id="36514196"/>
<dbReference type="GO" id="GO:0031267">
    <property type="term" value="F:small GTPase binding"/>
    <property type="evidence" value="ECO:0007669"/>
    <property type="project" value="TreeGrafter"/>
</dbReference>
<keyword evidence="5" id="KW-1185">Reference proteome</keyword>
<proteinExistence type="predicted"/>
<keyword evidence="1" id="KW-0343">GTPase activation</keyword>
<name>A0A2T0FCY3_9ASCO</name>
<accession>A0A2T0FCY3</accession>
<dbReference type="STRING" id="45607.A0A2T0FCY3"/>